<feature type="compositionally biased region" description="Polar residues" evidence="1">
    <location>
        <begin position="431"/>
        <end position="444"/>
    </location>
</feature>
<organism evidence="3 4">
    <name type="scientific">Hohenbuehelia grisea</name>
    <dbReference type="NCBI Taxonomy" id="104357"/>
    <lineage>
        <taxon>Eukaryota</taxon>
        <taxon>Fungi</taxon>
        <taxon>Dikarya</taxon>
        <taxon>Basidiomycota</taxon>
        <taxon>Agaricomycotina</taxon>
        <taxon>Agaricomycetes</taxon>
        <taxon>Agaricomycetidae</taxon>
        <taxon>Agaricales</taxon>
        <taxon>Pleurotineae</taxon>
        <taxon>Pleurotaceae</taxon>
        <taxon>Hohenbuehelia</taxon>
    </lineage>
</organism>
<feature type="compositionally biased region" description="Basic residues" evidence="1">
    <location>
        <begin position="179"/>
        <end position="188"/>
    </location>
</feature>
<keyword evidence="2" id="KW-0472">Membrane</keyword>
<gene>
    <name evidence="3" type="ORF">HGRIS_002290</name>
</gene>
<evidence type="ECO:0000313" key="3">
    <source>
        <dbReference type="EMBL" id="KAL0956123.1"/>
    </source>
</evidence>
<feature type="compositionally biased region" description="Low complexity" evidence="1">
    <location>
        <begin position="312"/>
        <end position="321"/>
    </location>
</feature>
<feature type="compositionally biased region" description="Low complexity" evidence="1">
    <location>
        <begin position="1024"/>
        <end position="1040"/>
    </location>
</feature>
<feature type="compositionally biased region" description="Basic and acidic residues" evidence="1">
    <location>
        <begin position="342"/>
        <end position="351"/>
    </location>
</feature>
<feature type="compositionally biased region" description="Low complexity" evidence="1">
    <location>
        <begin position="588"/>
        <end position="600"/>
    </location>
</feature>
<reference evidence="4" key="1">
    <citation type="submission" date="2024-06" db="EMBL/GenBank/DDBJ databases">
        <title>Multi-omics analyses provide insights into the biosynthesis of the anticancer antibiotic pleurotin in Hohenbuehelia grisea.</title>
        <authorList>
            <person name="Weaver J.A."/>
            <person name="Alberti F."/>
        </authorList>
    </citation>
    <scope>NUCLEOTIDE SEQUENCE [LARGE SCALE GENOMIC DNA]</scope>
    <source>
        <strain evidence="4">T-177</strain>
    </source>
</reference>
<feature type="compositionally biased region" description="Basic and acidic residues" evidence="1">
    <location>
        <begin position="962"/>
        <end position="974"/>
    </location>
</feature>
<feature type="compositionally biased region" description="Low complexity" evidence="1">
    <location>
        <begin position="446"/>
        <end position="455"/>
    </location>
</feature>
<feature type="compositionally biased region" description="Low complexity" evidence="1">
    <location>
        <begin position="487"/>
        <end position="500"/>
    </location>
</feature>
<feature type="compositionally biased region" description="Basic and acidic residues" evidence="1">
    <location>
        <begin position="549"/>
        <end position="562"/>
    </location>
</feature>
<feature type="compositionally biased region" description="Polar residues" evidence="1">
    <location>
        <begin position="650"/>
        <end position="661"/>
    </location>
</feature>
<dbReference type="Proteomes" id="UP001556367">
    <property type="component" value="Unassembled WGS sequence"/>
</dbReference>
<protein>
    <submittedName>
        <fullName evidence="3">Uncharacterized protein</fullName>
    </submittedName>
</protein>
<evidence type="ECO:0000256" key="1">
    <source>
        <dbReference type="SAM" id="MobiDB-lite"/>
    </source>
</evidence>
<feature type="compositionally biased region" description="Basic and acidic residues" evidence="1">
    <location>
        <begin position="456"/>
        <end position="478"/>
    </location>
</feature>
<feature type="region of interest" description="Disordered" evidence="1">
    <location>
        <begin position="622"/>
        <end position="688"/>
    </location>
</feature>
<accession>A0ABR3JLE8</accession>
<feature type="compositionally biased region" description="Basic and acidic residues" evidence="1">
    <location>
        <begin position="370"/>
        <end position="405"/>
    </location>
</feature>
<feature type="region of interest" description="Disordered" evidence="1">
    <location>
        <begin position="703"/>
        <end position="1006"/>
    </location>
</feature>
<feature type="compositionally biased region" description="Low complexity" evidence="1">
    <location>
        <begin position="844"/>
        <end position="858"/>
    </location>
</feature>
<keyword evidence="2" id="KW-1133">Transmembrane helix</keyword>
<feature type="compositionally biased region" description="Polar residues" evidence="1">
    <location>
        <begin position="255"/>
        <end position="292"/>
    </location>
</feature>
<feature type="compositionally biased region" description="Basic and acidic residues" evidence="1">
    <location>
        <begin position="518"/>
        <end position="532"/>
    </location>
</feature>
<feature type="region of interest" description="Disordered" evidence="1">
    <location>
        <begin position="1024"/>
        <end position="1091"/>
    </location>
</feature>
<feature type="region of interest" description="Disordered" evidence="1">
    <location>
        <begin position="254"/>
        <end position="605"/>
    </location>
</feature>
<evidence type="ECO:0000256" key="2">
    <source>
        <dbReference type="SAM" id="Phobius"/>
    </source>
</evidence>
<feature type="transmembrane region" description="Helical" evidence="2">
    <location>
        <begin position="1240"/>
        <end position="1260"/>
    </location>
</feature>
<evidence type="ECO:0000313" key="4">
    <source>
        <dbReference type="Proteomes" id="UP001556367"/>
    </source>
</evidence>
<feature type="region of interest" description="Disordered" evidence="1">
    <location>
        <begin position="23"/>
        <end position="83"/>
    </location>
</feature>
<keyword evidence="4" id="KW-1185">Reference proteome</keyword>
<dbReference type="EMBL" id="JASNQZ010000006">
    <property type="protein sequence ID" value="KAL0956123.1"/>
    <property type="molecule type" value="Genomic_DNA"/>
</dbReference>
<feature type="compositionally biased region" description="Basic and acidic residues" evidence="1">
    <location>
        <begin position="139"/>
        <end position="153"/>
    </location>
</feature>
<feature type="compositionally biased region" description="Polar residues" evidence="1">
    <location>
        <begin position="533"/>
        <end position="547"/>
    </location>
</feature>
<feature type="compositionally biased region" description="Polar residues" evidence="1">
    <location>
        <begin position="352"/>
        <end position="369"/>
    </location>
</feature>
<feature type="region of interest" description="Disordered" evidence="1">
    <location>
        <begin position="101"/>
        <end position="212"/>
    </location>
</feature>
<keyword evidence="2" id="KW-0812">Transmembrane</keyword>
<proteinExistence type="predicted"/>
<feature type="compositionally biased region" description="Polar residues" evidence="1">
    <location>
        <begin position="740"/>
        <end position="750"/>
    </location>
</feature>
<feature type="compositionally biased region" description="Pro residues" evidence="1">
    <location>
        <begin position="899"/>
        <end position="912"/>
    </location>
</feature>
<feature type="compositionally biased region" description="Polar residues" evidence="1">
    <location>
        <begin position="875"/>
        <end position="898"/>
    </location>
</feature>
<name>A0ABR3JLE8_9AGAR</name>
<comment type="caution">
    <text evidence="3">The sequence shown here is derived from an EMBL/GenBank/DDBJ whole genome shotgun (WGS) entry which is preliminary data.</text>
</comment>
<feature type="compositionally biased region" description="Polar residues" evidence="1">
    <location>
        <begin position="409"/>
        <end position="423"/>
    </location>
</feature>
<sequence>MDVDSPSLHQNLLPLPRLRLMRNAQQHHLHSEFQPSPAGPSRVAEARPRVDLNSDDDGDDQSKTPRLRPMSVTPPNQLTGLPMEVPVARPSLRAVMTLTNDNTSHDATPRPAPPSSPSVLESDFDNPASKPATPSIARESLKDIFSRALRDPGDTPQKGRPRRNSIDTSEVEASPHVKGLTKSKGKRRSLSDEEIENRSGFTRSHDGLSRSSQAATFDHLREKLNNSAHLNNRAFKTQDNRDDHHHDLSHILRDLNSSQATPPRATSTPQRSLLIPLSSSQSNLLEQDSSMNRAMGDLESDPDYSFNHKPESSFPSQLSSSHTPLPRVSSLLARTRVNSEPPKIDDLKLSSREQPPQSSIHRSPSQVDFTSKRHVSDEHDRIHDREREWNKPKPRPRPDTPELKHQHSHSSLLRSTTPVLTSSRQHESLSRRSSIASLNSQEDTVSSRASSVSSRSEFRDRLEETERERHKEREREWNKPQSRHPRPSSSLGLHSPSHTSRTLSNAGRPLSVQNLEALDGHDPHRPLKKRDSFGSSRASSPHGSMSSHDGLHHEIDHERERNWNSPRPHWHNHSPTHSLSNGHVRAYSPLLPRSPTSPTHSRTKSFIDSTAARLHRSGLPVASTSKLGAPTHSHGDKHDSPRPSSRLGHRSQTPELSPLTRQRSKGNIGHSSSGGGFPFPRNRTPLPPIELDKERAEQLQAGEARIASPSPTPGSRPSSRAAGHSGVSRIPVRSPMKGRQSPTVKLQTSQYEEDLLENEPSHRAGFDADERNEDFLPLPTPPVDGDSGSELTEVEKPMSEEVTPVMRIISPPPLAGEPSISVSPPSPMQIDVSQRAMQDESRLKQALSSSSTSSIIQEPSPPPSPASARLLGASHSSSLLETPPRRSSFNSSKVIFQTPSPPKGLPDLPGPPSESDFDSERDALGAQFTPSGERPNGRLDFSSMKTPKPPGAWMTTPVSQRAESEPLEERKSESEFSAGLATPAASMSRASLLAQTPAPPGAWAATPAPRKSILKVRFDALNHADGGVESSDGAASASEETQGVPGASSGPTGRPASSVKVEDVDETIPTTPQPSAARGNREHRRTPSIRVLDAFGRDATPELKKAQAAAERSIRSEQSSIRIVDAMGREVENNGESIDGDTSILDRDDALARVRSGLAELAADMSDYDRSSESFSSNESRLRELDSMSRSAREMKVQLSECIADQQNKITQLRASMRRHKVQDILRSERRFFPIYSSPWLLSGFIFFLLLLLVTINRLADARARQLYLTTYHDPFNPELYNTARHYISHNHAHLRNTWSTLATQDTISDRGWKASTLDLWSTVTNTVTRWDWRAWGEEEPSFAWPPT</sequence>
<feature type="compositionally biased region" description="Basic and acidic residues" evidence="1">
    <location>
        <begin position="759"/>
        <end position="769"/>
    </location>
</feature>